<dbReference type="EMBL" id="ABCS01000005">
    <property type="protein sequence ID" value="EDM81129.1"/>
    <property type="molecule type" value="Genomic_DNA"/>
</dbReference>
<feature type="compositionally biased region" description="Acidic residues" evidence="1">
    <location>
        <begin position="43"/>
        <end position="61"/>
    </location>
</feature>
<feature type="region of interest" description="Disordered" evidence="1">
    <location>
        <begin position="21"/>
        <end position="102"/>
    </location>
</feature>
<reference evidence="2 3" key="1">
    <citation type="submission" date="2007-06" db="EMBL/GenBank/DDBJ databases">
        <authorList>
            <person name="Shimkets L."/>
            <person name="Ferriera S."/>
            <person name="Johnson J."/>
            <person name="Kravitz S."/>
            <person name="Beeson K."/>
            <person name="Sutton G."/>
            <person name="Rogers Y.-H."/>
            <person name="Friedman R."/>
            <person name="Frazier M."/>
            <person name="Venter J.C."/>
        </authorList>
    </citation>
    <scope>NUCLEOTIDE SEQUENCE [LARGE SCALE GENOMIC DNA]</scope>
    <source>
        <strain evidence="2 3">SIR-1</strain>
    </source>
</reference>
<evidence type="ECO:0000313" key="2">
    <source>
        <dbReference type="EMBL" id="EDM81129.1"/>
    </source>
</evidence>
<comment type="caution">
    <text evidence="2">The sequence shown here is derived from an EMBL/GenBank/DDBJ whole genome shotgun (WGS) entry which is preliminary data.</text>
</comment>
<keyword evidence="3" id="KW-1185">Reference proteome</keyword>
<dbReference type="STRING" id="391625.PPSIR1_29975"/>
<dbReference type="PROSITE" id="PS51257">
    <property type="entry name" value="PROKAR_LIPOPROTEIN"/>
    <property type="match status" value="1"/>
</dbReference>
<dbReference type="Gene3D" id="2.130.10.130">
    <property type="entry name" value="Integrin alpha, N-terminal"/>
    <property type="match status" value="1"/>
</dbReference>
<evidence type="ECO:0000256" key="1">
    <source>
        <dbReference type="SAM" id="MobiDB-lite"/>
    </source>
</evidence>
<evidence type="ECO:0000313" key="3">
    <source>
        <dbReference type="Proteomes" id="UP000005801"/>
    </source>
</evidence>
<dbReference type="AlphaFoldDB" id="A6FYX4"/>
<proteinExistence type="predicted"/>
<name>A6FYX4_9BACT</name>
<organism evidence="2 3">
    <name type="scientific">Plesiocystis pacifica SIR-1</name>
    <dbReference type="NCBI Taxonomy" id="391625"/>
    <lineage>
        <taxon>Bacteria</taxon>
        <taxon>Pseudomonadati</taxon>
        <taxon>Myxococcota</taxon>
        <taxon>Polyangia</taxon>
        <taxon>Nannocystales</taxon>
        <taxon>Nannocystaceae</taxon>
        <taxon>Plesiocystis</taxon>
    </lineage>
</organism>
<protein>
    <submittedName>
        <fullName evidence="2">FG-GAP repeat/HVR domain protein</fullName>
    </submittedName>
</protein>
<accession>A6FYX4</accession>
<dbReference type="SUPFAM" id="SSF69318">
    <property type="entry name" value="Integrin alpha N-terminal domain"/>
    <property type="match status" value="1"/>
</dbReference>
<dbReference type="eggNOG" id="COG1572">
    <property type="taxonomic scope" value="Bacteria"/>
</dbReference>
<dbReference type="RefSeq" id="WP_006969673.1">
    <property type="nucleotide sequence ID" value="NZ_ABCS01000005.1"/>
</dbReference>
<dbReference type="InterPro" id="IPR028994">
    <property type="entry name" value="Integrin_alpha_N"/>
</dbReference>
<gene>
    <name evidence="2" type="ORF">PPSIR1_29975</name>
</gene>
<dbReference type="OrthoDB" id="5486522at2"/>
<dbReference type="Proteomes" id="UP000005801">
    <property type="component" value="Unassembled WGS sequence"/>
</dbReference>
<sequence length="546" mass="58544">MDARSPLGRALVLLAVAVGGCANDDDNPWSGYTTAAEAGGSDEIGDGGDDEGGDEAQDEGSSEGGVKLDTLEDETETSGGPVGDPCHLIDELDGYGSKETAPADSFEPALQWAWEGEDGFVDVQVNPVVANLTDDDQDGDIDLCDTPDVVVVAYDGSANARLYVFDGETGSIHFMVESSPQTPFAKSSDLALGDIDGDGIVEIIVGSSLALEHDGTPKWTREGGSGRPALADIDNDGDVEIIDGTQVIDHLGNTVWADPSAISLYTVAADLDGDEDQELIFFGEARHHDGSPYFASSEPEFTDSYYGFPQVADVDDDGLPEVVYTSDYGLTILEHDGQTKVSALRPTGEEVSVYNWNRPATIHDYDGDFSAEIGLKTGLSYTVVEPTGAVIYATPVNEWHNTGSGGTAFDFLGDGTAEGIYADNYRLWGFDEGGSVVFEATRQSFTAQEYPIVVDLDNDGSSEIVVTSTPGNYDFSPDSSPTVQVFRDAEDRWVPSRRIWNQHTYHVTNVREDGTIPQVEIPHWTTNNTFRTQNQITVGTTPKPVP</sequence>